<sequence>MLLEETEMGQEKAAVGLLDNPNLQNQAEKETKEKLPEELSDDQGKEEFRRTEEYGAIVVEQTESEIESPSLKRKTF</sequence>
<feature type="region of interest" description="Disordered" evidence="1">
    <location>
        <begin position="1"/>
        <end position="48"/>
    </location>
</feature>
<feature type="compositionally biased region" description="Basic and acidic residues" evidence="1">
    <location>
        <begin position="27"/>
        <end position="48"/>
    </location>
</feature>
<evidence type="ECO:0000313" key="2">
    <source>
        <dbReference type="EMBL" id="RMX42462.1"/>
    </source>
</evidence>
<organism evidence="2 3">
    <name type="scientific">Pocillopora damicornis</name>
    <name type="common">Cauliflower coral</name>
    <name type="synonym">Millepora damicornis</name>
    <dbReference type="NCBI Taxonomy" id="46731"/>
    <lineage>
        <taxon>Eukaryota</taxon>
        <taxon>Metazoa</taxon>
        <taxon>Cnidaria</taxon>
        <taxon>Anthozoa</taxon>
        <taxon>Hexacorallia</taxon>
        <taxon>Scleractinia</taxon>
        <taxon>Astrocoeniina</taxon>
        <taxon>Pocilloporidae</taxon>
        <taxon>Pocillopora</taxon>
    </lineage>
</organism>
<keyword evidence="3" id="KW-1185">Reference proteome</keyword>
<dbReference type="Proteomes" id="UP000275408">
    <property type="component" value="Unassembled WGS sequence"/>
</dbReference>
<proteinExistence type="predicted"/>
<dbReference type="AlphaFoldDB" id="A0A3M6TM76"/>
<name>A0A3M6TM76_POCDA</name>
<comment type="caution">
    <text evidence="2">The sequence shown here is derived from an EMBL/GenBank/DDBJ whole genome shotgun (WGS) entry which is preliminary data.</text>
</comment>
<evidence type="ECO:0000313" key="3">
    <source>
        <dbReference type="Proteomes" id="UP000275408"/>
    </source>
</evidence>
<reference evidence="2 3" key="1">
    <citation type="journal article" date="2018" name="Sci. Rep.">
        <title>Comparative analysis of the Pocillopora damicornis genome highlights role of immune system in coral evolution.</title>
        <authorList>
            <person name="Cunning R."/>
            <person name="Bay R.A."/>
            <person name="Gillette P."/>
            <person name="Baker A.C."/>
            <person name="Traylor-Knowles N."/>
        </authorList>
    </citation>
    <scope>NUCLEOTIDE SEQUENCE [LARGE SCALE GENOMIC DNA]</scope>
    <source>
        <strain evidence="2">RSMAS</strain>
        <tissue evidence="2">Whole animal</tissue>
    </source>
</reference>
<gene>
    <name evidence="2" type="ORF">pdam_00010886</name>
</gene>
<accession>A0A3M6TM76</accession>
<protein>
    <submittedName>
        <fullName evidence="2">Uncharacterized protein</fullName>
    </submittedName>
</protein>
<dbReference type="EMBL" id="RCHS01003365">
    <property type="protein sequence ID" value="RMX42462.1"/>
    <property type="molecule type" value="Genomic_DNA"/>
</dbReference>
<evidence type="ECO:0000256" key="1">
    <source>
        <dbReference type="SAM" id="MobiDB-lite"/>
    </source>
</evidence>